<evidence type="ECO:0000313" key="3">
    <source>
        <dbReference type="Proteomes" id="UP001500689"/>
    </source>
</evidence>
<dbReference type="PANTHER" id="PTHR43798:SF33">
    <property type="entry name" value="HYDROLASE, PUTATIVE (AFU_ORTHOLOGUE AFUA_2G14860)-RELATED"/>
    <property type="match status" value="1"/>
</dbReference>
<dbReference type="SUPFAM" id="SSF53474">
    <property type="entry name" value="alpha/beta-Hydrolases"/>
    <property type="match status" value="1"/>
</dbReference>
<dbReference type="InterPro" id="IPR050266">
    <property type="entry name" value="AB_hydrolase_sf"/>
</dbReference>
<keyword evidence="3" id="KW-1185">Reference proteome</keyword>
<feature type="domain" description="AB hydrolase-1" evidence="1">
    <location>
        <begin position="35"/>
        <end position="257"/>
    </location>
</feature>
<dbReference type="RefSeq" id="WP_344854736.1">
    <property type="nucleotide sequence ID" value="NZ_BAAAZN010000001.1"/>
</dbReference>
<reference evidence="3" key="1">
    <citation type="journal article" date="2019" name="Int. J. Syst. Evol. Microbiol.">
        <title>The Global Catalogue of Microorganisms (GCM) 10K type strain sequencing project: providing services to taxonomists for standard genome sequencing and annotation.</title>
        <authorList>
            <consortium name="The Broad Institute Genomics Platform"/>
            <consortium name="The Broad Institute Genome Sequencing Center for Infectious Disease"/>
            <person name="Wu L."/>
            <person name="Ma J."/>
        </authorList>
    </citation>
    <scope>NUCLEOTIDE SEQUENCE [LARGE SCALE GENOMIC DNA]</scope>
    <source>
        <strain evidence="3">JCM 16898</strain>
    </source>
</reference>
<dbReference type="Proteomes" id="UP001500689">
    <property type="component" value="Unassembled WGS sequence"/>
</dbReference>
<evidence type="ECO:0000313" key="2">
    <source>
        <dbReference type="EMBL" id="GAA3525127.1"/>
    </source>
</evidence>
<dbReference type="Pfam" id="PF12697">
    <property type="entry name" value="Abhydrolase_6"/>
    <property type="match status" value="1"/>
</dbReference>
<dbReference type="GO" id="GO:0016787">
    <property type="term" value="F:hydrolase activity"/>
    <property type="evidence" value="ECO:0007669"/>
    <property type="project" value="UniProtKB-KW"/>
</dbReference>
<name>A0ABP6V1F9_9PSEU</name>
<accession>A0ABP6V1F9</accession>
<evidence type="ECO:0000259" key="1">
    <source>
        <dbReference type="Pfam" id="PF12697"/>
    </source>
</evidence>
<dbReference type="InterPro" id="IPR000073">
    <property type="entry name" value="AB_hydrolase_1"/>
</dbReference>
<proteinExistence type="predicted"/>
<dbReference type="PRINTS" id="PR00111">
    <property type="entry name" value="ABHYDROLASE"/>
</dbReference>
<keyword evidence="2" id="KW-0378">Hydrolase</keyword>
<dbReference type="EMBL" id="BAAAZN010000001">
    <property type="protein sequence ID" value="GAA3525127.1"/>
    <property type="molecule type" value="Genomic_DNA"/>
</dbReference>
<dbReference type="Gene3D" id="3.40.50.1820">
    <property type="entry name" value="alpha/beta hydrolase"/>
    <property type="match status" value="1"/>
</dbReference>
<protein>
    <submittedName>
        <fullName evidence="2">Alpha/beta hydrolase</fullName>
    </submittedName>
</protein>
<gene>
    <name evidence="2" type="ORF">GCM10022222_04870</name>
</gene>
<dbReference type="PANTHER" id="PTHR43798">
    <property type="entry name" value="MONOACYLGLYCEROL LIPASE"/>
    <property type="match status" value="1"/>
</dbReference>
<dbReference type="InterPro" id="IPR029058">
    <property type="entry name" value="AB_hydrolase_fold"/>
</dbReference>
<sequence>MSTPSDTETERTVDRAGGTSVRYTVRGPATGRTWVFVHGWGGRRTDFAELASFLPGEHRVIAVDLAGHGDSRSARESWTMAEFARDVAAVTDAEDVGECVVAGHSLGGAVAVEFARLRPGAVTQVIGIDSYHYLSIYPAIEESAARQLLEGFETDFPSAVRGLVEMGSVPGTDPRVGEQVFEKMSSIPPSVGVKALEGLLRWDMDEALAAVAQPVTTLAVRSLLDPAAVQRYRDRITFVTHDLGSHNFLIERPEETAGLLLDALLT</sequence>
<organism evidence="2 3">
    <name type="scientific">Amycolatopsis ultiminotia</name>
    <dbReference type="NCBI Taxonomy" id="543629"/>
    <lineage>
        <taxon>Bacteria</taxon>
        <taxon>Bacillati</taxon>
        <taxon>Actinomycetota</taxon>
        <taxon>Actinomycetes</taxon>
        <taxon>Pseudonocardiales</taxon>
        <taxon>Pseudonocardiaceae</taxon>
        <taxon>Amycolatopsis</taxon>
    </lineage>
</organism>
<comment type="caution">
    <text evidence="2">The sequence shown here is derived from an EMBL/GenBank/DDBJ whole genome shotgun (WGS) entry which is preliminary data.</text>
</comment>